<organism evidence="6 7">
    <name type="scientific">Flavimobilis soli</name>
    <dbReference type="NCBI Taxonomy" id="442709"/>
    <lineage>
        <taxon>Bacteria</taxon>
        <taxon>Bacillati</taxon>
        <taxon>Actinomycetota</taxon>
        <taxon>Actinomycetes</taxon>
        <taxon>Micrococcales</taxon>
        <taxon>Jonesiaceae</taxon>
        <taxon>Flavimobilis</taxon>
    </lineage>
</organism>
<evidence type="ECO:0000259" key="5">
    <source>
        <dbReference type="Pfam" id="PF13439"/>
    </source>
</evidence>
<dbReference type="EMBL" id="PDJH01000001">
    <property type="protein sequence ID" value="PFG37504.1"/>
    <property type="molecule type" value="Genomic_DNA"/>
</dbReference>
<dbReference type="Gene3D" id="3.40.50.2000">
    <property type="entry name" value="Glycogen Phosphorylase B"/>
    <property type="match status" value="2"/>
</dbReference>
<evidence type="ECO:0000259" key="3">
    <source>
        <dbReference type="Pfam" id="PF00534"/>
    </source>
</evidence>
<dbReference type="InterPro" id="IPR029044">
    <property type="entry name" value="Nucleotide-diphossugar_trans"/>
</dbReference>
<dbReference type="Pfam" id="PF00534">
    <property type="entry name" value="Glycos_transf_1"/>
    <property type="match status" value="1"/>
</dbReference>
<evidence type="ECO:0000256" key="2">
    <source>
        <dbReference type="ARBA" id="ARBA00022679"/>
    </source>
</evidence>
<keyword evidence="1" id="KW-0328">Glycosyltransferase</keyword>
<sequence>MPRLMIAHPSADQYGSDLQLLETVVAARAAGWSVLVVVPEDGPLVPMLAKAGAHVVVQRFPVLRRSTMSARGLVGYALSGLRAIVAGARSLRRAKPDVLLVNTVVVPTWLVSARLARVPVVSHVHEAEESSGRTARRLLASPLLLATQVIANSRATARTLTDVVPSLGRRTTVVHNGVPDRGPEPTDPRIRRPQDPAVVAIVGRLSPHKGIDVALEAVAHLRREGRDVRLEVAGSAFRGYEWYVAELEQRADEPDLRGAVTFHGYVDPARKVIDKADVVVAPSWRESFGNAAVETLLACRPLVAAATQGLVEVVDDGRTGLLVAAGDAPGFARAVAKLLDDPEQATRMARAGRADALDRFSTRRYAAQMLAVLGTASGRNTTQRRGRAAGARQAVGTVELSEHANPRAADRPRVHVAVPTFRRNELLEPLLGMLAPHVLGSPSLADRTEILIIDNDPDGGARDVVAAVAAEADLPVRYVHEPRPGIAAVRARAVEEASADGLVVFIDDDGLPGESWLGPLVETWERTGAEAVAGRIVPGFVDEPSAWSAAGRFFERSNLPTGTLRRSAPSGNLLVDVAGVAALGVAFDPEVGMRGGEDTLFTRGITEAGGRVVACGESVVVDLVPPERDDRRWVVSRVYGHANRSVDVELAFTQGVVARARVRTASVVRGVVVAARGAARWVAAQATRNLATDASAWRDLARGPGLVAGGLGLQHEAYRRS</sequence>
<keyword evidence="7" id="KW-1185">Reference proteome</keyword>
<feature type="domain" description="Glycosyltransferase subfamily 4-like N-terminal" evidence="5">
    <location>
        <begin position="20"/>
        <end position="179"/>
    </location>
</feature>
<dbReference type="Pfam" id="PF13439">
    <property type="entry name" value="Glyco_transf_4"/>
    <property type="match status" value="1"/>
</dbReference>
<name>A0A2A9EF10_9MICO</name>
<dbReference type="InterPro" id="IPR001173">
    <property type="entry name" value="Glyco_trans_2-like"/>
</dbReference>
<dbReference type="GO" id="GO:0016757">
    <property type="term" value="F:glycosyltransferase activity"/>
    <property type="evidence" value="ECO:0007669"/>
    <property type="project" value="UniProtKB-KW"/>
</dbReference>
<protein>
    <submittedName>
        <fullName evidence="6">Glycosyltransferase involved in cell wall biosynthesis</fullName>
    </submittedName>
</protein>
<evidence type="ECO:0000313" key="6">
    <source>
        <dbReference type="EMBL" id="PFG37504.1"/>
    </source>
</evidence>
<dbReference type="Pfam" id="PF00535">
    <property type="entry name" value="Glycos_transf_2"/>
    <property type="match status" value="1"/>
</dbReference>
<reference evidence="6 7" key="1">
    <citation type="submission" date="2017-10" db="EMBL/GenBank/DDBJ databases">
        <title>Sequencing the genomes of 1000 actinobacteria strains.</title>
        <authorList>
            <person name="Klenk H.-P."/>
        </authorList>
    </citation>
    <scope>NUCLEOTIDE SEQUENCE [LARGE SCALE GENOMIC DNA]</scope>
    <source>
        <strain evidence="6 7">DSM 21574</strain>
    </source>
</reference>
<dbReference type="CDD" id="cd03801">
    <property type="entry name" value="GT4_PimA-like"/>
    <property type="match status" value="1"/>
</dbReference>
<dbReference type="SUPFAM" id="SSF53448">
    <property type="entry name" value="Nucleotide-diphospho-sugar transferases"/>
    <property type="match status" value="1"/>
</dbReference>
<dbReference type="PANTHER" id="PTHR12526:SF510">
    <property type="entry name" value="D-INOSITOL 3-PHOSPHATE GLYCOSYLTRANSFERASE"/>
    <property type="match status" value="1"/>
</dbReference>
<evidence type="ECO:0000256" key="1">
    <source>
        <dbReference type="ARBA" id="ARBA00022676"/>
    </source>
</evidence>
<dbReference type="RefSeq" id="WP_143556617.1">
    <property type="nucleotide sequence ID" value="NZ_PDJH01000001.1"/>
</dbReference>
<evidence type="ECO:0000259" key="4">
    <source>
        <dbReference type="Pfam" id="PF00535"/>
    </source>
</evidence>
<dbReference type="InterPro" id="IPR001296">
    <property type="entry name" value="Glyco_trans_1"/>
</dbReference>
<dbReference type="InterPro" id="IPR028098">
    <property type="entry name" value="Glyco_trans_4-like_N"/>
</dbReference>
<proteinExistence type="predicted"/>
<accession>A0A2A9EF10</accession>
<dbReference type="Gene3D" id="3.90.550.10">
    <property type="entry name" value="Spore Coat Polysaccharide Biosynthesis Protein SpsA, Chain A"/>
    <property type="match status" value="1"/>
</dbReference>
<dbReference type="CDD" id="cd00761">
    <property type="entry name" value="Glyco_tranf_GTA_type"/>
    <property type="match status" value="1"/>
</dbReference>
<keyword evidence="2 6" id="KW-0808">Transferase</keyword>
<evidence type="ECO:0000313" key="7">
    <source>
        <dbReference type="Proteomes" id="UP000221394"/>
    </source>
</evidence>
<feature type="domain" description="Glycosyltransferase 2-like" evidence="4">
    <location>
        <begin position="416"/>
        <end position="556"/>
    </location>
</feature>
<feature type="domain" description="Glycosyl transferase family 1" evidence="3">
    <location>
        <begin position="190"/>
        <end position="354"/>
    </location>
</feature>
<gene>
    <name evidence="6" type="ORF">ATL41_2270</name>
</gene>
<dbReference type="SUPFAM" id="SSF53756">
    <property type="entry name" value="UDP-Glycosyltransferase/glycogen phosphorylase"/>
    <property type="match status" value="1"/>
</dbReference>
<dbReference type="Proteomes" id="UP000221394">
    <property type="component" value="Unassembled WGS sequence"/>
</dbReference>
<dbReference type="PANTHER" id="PTHR12526">
    <property type="entry name" value="GLYCOSYLTRANSFERASE"/>
    <property type="match status" value="1"/>
</dbReference>
<comment type="caution">
    <text evidence="6">The sequence shown here is derived from an EMBL/GenBank/DDBJ whole genome shotgun (WGS) entry which is preliminary data.</text>
</comment>
<dbReference type="OrthoDB" id="8878585at2"/>
<dbReference type="AlphaFoldDB" id="A0A2A9EF10"/>